<evidence type="ECO:0000313" key="2">
    <source>
        <dbReference type="Proteomes" id="UP000247409"/>
    </source>
</evidence>
<comment type="caution">
    <text evidence="1">The sequence shown here is derived from an EMBL/GenBank/DDBJ whole genome shotgun (WGS) entry which is preliminary data.</text>
</comment>
<dbReference type="EMBL" id="NBIV01000246">
    <property type="protein sequence ID" value="PXF41008.1"/>
    <property type="molecule type" value="Genomic_DNA"/>
</dbReference>
<proteinExistence type="predicted"/>
<name>A0A2V3IG53_9FLOR</name>
<organism evidence="1 2">
    <name type="scientific">Gracilariopsis chorda</name>
    <dbReference type="NCBI Taxonomy" id="448386"/>
    <lineage>
        <taxon>Eukaryota</taxon>
        <taxon>Rhodophyta</taxon>
        <taxon>Florideophyceae</taxon>
        <taxon>Rhodymeniophycidae</taxon>
        <taxon>Gracilariales</taxon>
        <taxon>Gracilariaceae</taxon>
        <taxon>Gracilariopsis</taxon>
    </lineage>
</organism>
<protein>
    <submittedName>
        <fullName evidence="1">Uncharacterized protein</fullName>
    </submittedName>
</protein>
<dbReference type="AlphaFoldDB" id="A0A2V3IG53"/>
<keyword evidence="2" id="KW-1185">Reference proteome</keyword>
<accession>A0A2V3IG53</accession>
<evidence type="ECO:0000313" key="1">
    <source>
        <dbReference type="EMBL" id="PXF41008.1"/>
    </source>
</evidence>
<gene>
    <name evidence="1" type="ORF">BWQ96_09275</name>
</gene>
<sequence>MITPTPLPGCGQLAFLAALVPPLAKNVTRILISPTVEKQLRFCGEAQVVLGEEPDFLFKKDGEVAFHNFSEDLRTLPADLNSILEFFGSPSVFVEQILGIFHLIRDHFETLK</sequence>
<dbReference type="Proteomes" id="UP000247409">
    <property type="component" value="Unassembled WGS sequence"/>
</dbReference>
<reference evidence="1 2" key="1">
    <citation type="journal article" date="2018" name="Mol. Biol. Evol.">
        <title>Analysis of the draft genome of the red seaweed Gracilariopsis chorda provides insights into genome size evolution in Rhodophyta.</title>
        <authorList>
            <person name="Lee J."/>
            <person name="Yang E.C."/>
            <person name="Graf L."/>
            <person name="Yang J.H."/>
            <person name="Qiu H."/>
            <person name="Zel Zion U."/>
            <person name="Chan C.X."/>
            <person name="Stephens T.G."/>
            <person name="Weber A.P.M."/>
            <person name="Boo G.H."/>
            <person name="Boo S.M."/>
            <person name="Kim K.M."/>
            <person name="Shin Y."/>
            <person name="Jung M."/>
            <person name="Lee S.J."/>
            <person name="Yim H.S."/>
            <person name="Lee J.H."/>
            <person name="Bhattacharya D."/>
            <person name="Yoon H.S."/>
        </authorList>
    </citation>
    <scope>NUCLEOTIDE SEQUENCE [LARGE SCALE GENOMIC DNA]</scope>
    <source>
        <strain evidence="1 2">SKKU-2015</strain>
        <tissue evidence="1">Whole body</tissue>
    </source>
</reference>